<comment type="caution">
    <text evidence="2">The sequence shown here is derived from an EMBL/GenBank/DDBJ whole genome shotgun (WGS) entry which is preliminary data.</text>
</comment>
<gene>
    <name evidence="2" type="ORF">QBC38DRAFT_505164</name>
</gene>
<feature type="compositionally biased region" description="Low complexity" evidence="1">
    <location>
        <begin position="51"/>
        <end position="63"/>
    </location>
</feature>
<reference evidence="2" key="1">
    <citation type="journal article" date="2023" name="Mol. Phylogenet. Evol.">
        <title>Genome-scale phylogeny and comparative genomics of the fungal order Sordariales.</title>
        <authorList>
            <person name="Hensen N."/>
            <person name="Bonometti L."/>
            <person name="Westerberg I."/>
            <person name="Brannstrom I.O."/>
            <person name="Guillou S."/>
            <person name="Cros-Aarteil S."/>
            <person name="Calhoun S."/>
            <person name="Haridas S."/>
            <person name="Kuo A."/>
            <person name="Mondo S."/>
            <person name="Pangilinan J."/>
            <person name="Riley R."/>
            <person name="LaButti K."/>
            <person name="Andreopoulos B."/>
            <person name="Lipzen A."/>
            <person name="Chen C."/>
            <person name="Yan M."/>
            <person name="Daum C."/>
            <person name="Ng V."/>
            <person name="Clum A."/>
            <person name="Steindorff A."/>
            <person name="Ohm R.A."/>
            <person name="Martin F."/>
            <person name="Silar P."/>
            <person name="Natvig D.O."/>
            <person name="Lalanne C."/>
            <person name="Gautier V."/>
            <person name="Ament-Velasquez S.L."/>
            <person name="Kruys A."/>
            <person name="Hutchinson M.I."/>
            <person name="Powell A.J."/>
            <person name="Barry K."/>
            <person name="Miller A.N."/>
            <person name="Grigoriev I.V."/>
            <person name="Debuchy R."/>
            <person name="Gladieux P."/>
            <person name="Hiltunen Thoren M."/>
            <person name="Johannesson H."/>
        </authorList>
    </citation>
    <scope>NUCLEOTIDE SEQUENCE</scope>
    <source>
        <strain evidence="2">CBS 990.96</strain>
    </source>
</reference>
<feature type="compositionally biased region" description="Polar residues" evidence="1">
    <location>
        <begin position="89"/>
        <end position="108"/>
    </location>
</feature>
<feature type="compositionally biased region" description="Acidic residues" evidence="1">
    <location>
        <begin position="130"/>
        <end position="150"/>
    </location>
</feature>
<proteinExistence type="predicted"/>
<organism evidence="2 3">
    <name type="scientific">Podospora fimiseda</name>
    <dbReference type="NCBI Taxonomy" id="252190"/>
    <lineage>
        <taxon>Eukaryota</taxon>
        <taxon>Fungi</taxon>
        <taxon>Dikarya</taxon>
        <taxon>Ascomycota</taxon>
        <taxon>Pezizomycotina</taxon>
        <taxon>Sordariomycetes</taxon>
        <taxon>Sordariomycetidae</taxon>
        <taxon>Sordariales</taxon>
        <taxon>Podosporaceae</taxon>
        <taxon>Podospora</taxon>
    </lineage>
</organism>
<evidence type="ECO:0000256" key="1">
    <source>
        <dbReference type="SAM" id="MobiDB-lite"/>
    </source>
</evidence>
<dbReference type="EMBL" id="MU865584">
    <property type="protein sequence ID" value="KAK4221113.1"/>
    <property type="molecule type" value="Genomic_DNA"/>
</dbReference>
<dbReference type="AlphaFoldDB" id="A0AAN6YMI1"/>
<keyword evidence="3" id="KW-1185">Reference proteome</keyword>
<name>A0AAN6YMI1_9PEZI</name>
<evidence type="ECO:0000313" key="2">
    <source>
        <dbReference type="EMBL" id="KAK4221113.1"/>
    </source>
</evidence>
<accession>A0AAN6YMI1</accession>
<protein>
    <submittedName>
        <fullName evidence="2">Uncharacterized protein</fullName>
    </submittedName>
</protein>
<feature type="region of interest" description="Disordered" evidence="1">
    <location>
        <begin position="1"/>
        <end position="190"/>
    </location>
</feature>
<feature type="compositionally biased region" description="Polar residues" evidence="1">
    <location>
        <begin position="16"/>
        <end position="26"/>
    </location>
</feature>
<reference evidence="2" key="2">
    <citation type="submission" date="2023-05" db="EMBL/GenBank/DDBJ databases">
        <authorList>
            <consortium name="Lawrence Berkeley National Laboratory"/>
            <person name="Steindorff A."/>
            <person name="Hensen N."/>
            <person name="Bonometti L."/>
            <person name="Westerberg I."/>
            <person name="Brannstrom I.O."/>
            <person name="Guillou S."/>
            <person name="Cros-Aarteil S."/>
            <person name="Calhoun S."/>
            <person name="Haridas S."/>
            <person name="Kuo A."/>
            <person name="Mondo S."/>
            <person name="Pangilinan J."/>
            <person name="Riley R."/>
            <person name="Labutti K."/>
            <person name="Andreopoulos B."/>
            <person name="Lipzen A."/>
            <person name="Chen C."/>
            <person name="Yanf M."/>
            <person name="Daum C."/>
            <person name="Ng V."/>
            <person name="Clum A."/>
            <person name="Ohm R."/>
            <person name="Martin F."/>
            <person name="Silar P."/>
            <person name="Natvig D."/>
            <person name="Lalanne C."/>
            <person name="Gautier V."/>
            <person name="Ament-Velasquez S.L."/>
            <person name="Kruys A."/>
            <person name="Hutchinson M.I."/>
            <person name="Powell A.J."/>
            <person name="Barry K."/>
            <person name="Miller A.N."/>
            <person name="Grigoriev I.V."/>
            <person name="Debuchy R."/>
            <person name="Gladieux P."/>
            <person name="Thoren M.H."/>
            <person name="Johannesson H."/>
        </authorList>
    </citation>
    <scope>NUCLEOTIDE SEQUENCE</scope>
    <source>
        <strain evidence="2">CBS 990.96</strain>
    </source>
</reference>
<feature type="compositionally biased region" description="Basic and acidic residues" evidence="1">
    <location>
        <begin position="72"/>
        <end position="81"/>
    </location>
</feature>
<evidence type="ECO:0000313" key="3">
    <source>
        <dbReference type="Proteomes" id="UP001301958"/>
    </source>
</evidence>
<sequence length="230" mass="25452">MAAAESVAGLQPPNPSSRGLQASSRSRPVESAATLQPPPNDDAAGPPHTEPPAASNTPTSTPPKRNTKTPLARKESGDHGQRTAIILNLTVSTAPKPQPKTMSQTYFIDQSEQSEQSEESDDYGHYTENEPSEESEEYEYANYDEYDEFEQSQQSEQSEPLLMAAEPNQPKSKDSNRDATSTRVASRNDKYYAWAANSDQYDWAKGDDQYDWIKEDSKVDDGNKDRGGKK</sequence>
<dbReference type="Proteomes" id="UP001301958">
    <property type="component" value="Unassembled WGS sequence"/>
</dbReference>